<evidence type="ECO:0000256" key="10">
    <source>
        <dbReference type="HAMAP-Rule" id="MF_02078"/>
    </source>
</evidence>
<dbReference type="GO" id="GO:0008360">
    <property type="term" value="P:regulation of cell shape"/>
    <property type="evidence" value="ECO:0007669"/>
    <property type="project" value="UniProtKB-UniRule"/>
</dbReference>
<dbReference type="GO" id="GO:0005886">
    <property type="term" value="C:plasma membrane"/>
    <property type="evidence" value="ECO:0007669"/>
    <property type="project" value="UniProtKB-SubCell"/>
</dbReference>
<evidence type="ECO:0000313" key="13">
    <source>
        <dbReference type="Proteomes" id="UP000254329"/>
    </source>
</evidence>
<dbReference type="PANTHER" id="PTHR47019:SF1">
    <property type="entry name" value="LIPID II FLIPPASE MURJ"/>
    <property type="match status" value="1"/>
</dbReference>
<evidence type="ECO:0000256" key="4">
    <source>
        <dbReference type="ARBA" id="ARBA00022960"/>
    </source>
</evidence>
<feature type="transmembrane region" description="Helical" evidence="10">
    <location>
        <begin position="92"/>
        <end position="115"/>
    </location>
</feature>
<evidence type="ECO:0000256" key="8">
    <source>
        <dbReference type="ARBA" id="ARBA00060041"/>
    </source>
</evidence>
<feature type="transmembrane region" description="Helical" evidence="10">
    <location>
        <begin position="398"/>
        <end position="417"/>
    </location>
</feature>
<dbReference type="STRING" id="733.B0186_07640"/>
<keyword evidence="10 11" id="KW-0813">Transport</keyword>
<comment type="similarity">
    <text evidence="9 10 11">Belongs to the MurJ/MviN family.</text>
</comment>
<dbReference type="GO" id="GO:0009252">
    <property type="term" value="P:peptidoglycan biosynthetic process"/>
    <property type="evidence" value="ECO:0007669"/>
    <property type="project" value="UniProtKB-UniRule"/>
</dbReference>
<dbReference type="AlphaFoldDB" id="A0A1V4B067"/>
<feature type="transmembrane region" description="Helical" evidence="10">
    <location>
        <begin position="256"/>
        <end position="275"/>
    </location>
</feature>
<feature type="transmembrane region" description="Helical" evidence="10">
    <location>
        <begin position="455"/>
        <end position="476"/>
    </location>
</feature>
<protein>
    <recommendedName>
        <fullName evidence="10">Probable lipid II flippase MurJ</fullName>
    </recommendedName>
</protein>
<comment type="subcellular location">
    <subcellularLocation>
        <location evidence="10">Cell inner membrane</location>
        <topology evidence="10">Multi-pass membrane protein</topology>
    </subcellularLocation>
    <subcellularLocation>
        <location evidence="1">Cell membrane</location>
        <topology evidence="1">Multi-pass membrane protein</topology>
    </subcellularLocation>
</comment>
<dbReference type="EMBL" id="UGHF01000001">
    <property type="protein sequence ID" value="STO59735.1"/>
    <property type="molecule type" value="Genomic_DNA"/>
</dbReference>
<feature type="transmembrane region" description="Helical" evidence="10">
    <location>
        <begin position="196"/>
        <end position="217"/>
    </location>
</feature>
<dbReference type="InterPro" id="IPR004268">
    <property type="entry name" value="MurJ"/>
</dbReference>
<dbReference type="NCBIfam" id="TIGR01695">
    <property type="entry name" value="murJ_mviN"/>
    <property type="match status" value="1"/>
</dbReference>
<feature type="transmembrane region" description="Helical" evidence="10">
    <location>
        <begin position="146"/>
        <end position="164"/>
    </location>
</feature>
<dbReference type="CDD" id="cd13123">
    <property type="entry name" value="MATE_MurJ_like"/>
    <property type="match status" value="1"/>
</dbReference>
<feature type="transmembrane region" description="Helical" evidence="10">
    <location>
        <begin position="423"/>
        <end position="443"/>
    </location>
</feature>
<dbReference type="InterPro" id="IPR051050">
    <property type="entry name" value="Lipid_II_flippase_MurJ/MviN"/>
</dbReference>
<keyword evidence="2 10" id="KW-1003">Cell membrane</keyword>
<evidence type="ECO:0000256" key="1">
    <source>
        <dbReference type="ARBA" id="ARBA00004651"/>
    </source>
</evidence>
<keyword evidence="5 10" id="KW-0573">Peptidoglycan synthesis</keyword>
<evidence type="ECO:0000256" key="2">
    <source>
        <dbReference type="ARBA" id="ARBA00022475"/>
    </source>
</evidence>
<dbReference type="GO" id="GO:0034204">
    <property type="term" value="P:lipid translocation"/>
    <property type="evidence" value="ECO:0007669"/>
    <property type="project" value="TreeGrafter"/>
</dbReference>
<evidence type="ECO:0000313" key="12">
    <source>
        <dbReference type="EMBL" id="STO59735.1"/>
    </source>
</evidence>
<comment type="pathway">
    <text evidence="10">Cell wall biogenesis; peptidoglycan biosynthesis.</text>
</comment>
<sequence length="523" mass="57608">MSKKLLKSGIVVSSMTLLSRILGLIRDVITAQILGAGIAADVFLFANRIPNFLRRLFAEGAFSQAFVPVLAEYQKSGDLNKTREFIGKVSGTLGGLVSIVTLLAMIFSPVVAAIFGSGWFVDWLNDGPNAIKFEQASLLLKITFPYLWFITFVALSGAILNTIGKFGVMSFSPVLLNIAMIATALLLAPRLENPDLALAIGIFIGGLLQFLFQIPFLKRVGLLTKPKWAWNDEGVKKVRTLMIPALFGVSVSQINLLLDTFIASFLMTGSISWLYYSDRLLEFPLGLFGIAISTVILPTLSRHHVNRTDNVEKSAVDFRQTMDWGVRMIFLLGIPAMIGIAILAQPMLLVLFMRGQFLFSDVKAAAQSLWALNAGLLSFMLIKILANGYYARQDTKTPVKVGIIAMVSNMGFNLLAIPLGYVGLAIASAMSATLNVYLLYRGLSQAGVYYFTRQSAVFLIKVLVSATFMGGIIWYYSPALNFWMQMAFSIRVFWLIGLISVAAISYVTMLIILGIRKHHLIYK</sequence>
<proteinExistence type="inferred from homology"/>
<evidence type="ECO:0000256" key="7">
    <source>
        <dbReference type="ARBA" id="ARBA00023136"/>
    </source>
</evidence>
<dbReference type="UniPathway" id="UPA00219"/>
<keyword evidence="13" id="KW-1185">Reference proteome</keyword>
<reference evidence="12 13" key="1">
    <citation type="submission" date="2018-06" db="EMBL/GenBank/DDBJ databases">
        <authorList>
            <consortium name="Pathogen Informatics"/>
            <person name="Doyle S."/>
        </authorList>
    </citation>
    <scope>NUCLEOTIDE SEQUENCE [LARGE SCALE GENOMIC DNA]</scope>
    <source>
        <strain evidence="12 13">NCTC1659</strain>
    </source>
</reference>
<accession>A0A1V4B067</accession>
<dbReference type="GO" id="GO:0071555">
    <property type="term" value="P:cell wall organization"/>
    <property type="evidence" value="ECO:0007669"/>
    <property type="project" value="UniProtKB-UniRule"/>
</dbReference>
<gene>
    <name evidence="10 12" type="primary">murJ</name>
    <name evidence="12" type="ORF">NCTC1659_00996</name>
</gene>
<keyword evidence="10" id="KW-0997">Cell inner membrane</keyword>
<feature type="transmembrane region" description="Helical" evidence="10">
    <location>
        <begin position="329"/>
        <end position="352"/>
    </location>
</feature>
<comment type="function">
    <text evidence="8 10 11">Involved in peptidoglycan biosynthesis. Transports lipid-linked peptidoglycan precursors from the inner to the outer leaflet of the cytoplasmic membrane.</text>
</comment>
<name>A0A1V4B067_9PAST</name>
<keyword evidence="3 10" id="KW-0812">Transmembrane</keyword>
<dbReference type="PIRSF" id="PIRSF002869">
    <property type="entry name" value="MviN"/>
    <property type="match status" value="1"/>
</dbReference>
<keyword evidence="10 11" id="KW-0961">Cell wall biogenesis/degradation</keyword>
<evidence type="ECO:0000256" key="11">
    <source>
        <dbReference type="PIRNR" id="PIRNR002869"/>
    </source>
</evidence>
<dbReference type="PRINTS" id="PR01806">
    <property type="entry name" value="VIRFACTRMVIN"/>
</dbReference>
<feature type="transmembrane region" description="Helical" evidence="10">
    <location>
        <begin position="281"/>
        <end position="300"/>
    </location>
</feature>
<evidence type="ECO:0000256" key="6">
    <source>
        <dbReference type="ARBA" id="ARBA00022989"/>
    </source>
</evidence>
<dbReference type="GO" id="GO:0015648">
    <property type="term" value="F:lipid-linked peptidoglycan transporter activity"/>
    <property type="evidence" value="ECO:0007669"/>
    <property type="project" value="UniProtKB-UniRule"/>
</dbReference>
<feature type="transmembrane region" description="Helical" evidence="10">
    <location>
        <begin position="171"/>
        <end position="190"/>
    </location>
</feature>
<keyword evidence="6 10" id="KW-1133">Transmembrane helix</keyword>
<dbReference type="Pfam" id="PF03023">
    <property type="entry name" value="MurJ"/>
    <property type="match status" value="1"/>
</dbReference>
<organism evidence="12 13">
    <name type="scientific">Canicola haemoglobinophilus</name>
    <dbReference type="NCBI Taxonomy" id="733"/>
    <lineage>
        <taxon>Bacteria</taxon>
        <taxon>Pseudomonadati</taxon>
        <taxon>Pseudomonadota</taxon>
        <taxon>Gammaproteobacteria</taxon>
        <taxon>Pasteurellales</taxon>
        <taxon>Pasteurellaceae</taxon>
        <taxon>Canicola</taxon>
    </lineage>
</organism>
<keyword evidence="4 10" id="KW-0133">Cell shape</keyword>
<evidence type="ECO:0000256" key="9">
    <source>
        <dbReference type="ARBA" id="ARBA00061532"/>
    </source>
</evidence>
<evidence type="ECO:0000256" key="5">
    <source>
        <dbReference type="ARBA" id="ARBA00022984"/>
    </source>
</evidence>
<evidence type="ECO:0000256" key="3">
    <source>
        <dbReference type="ARBA" id="ARBA00022692"/>
    </source>
</evidence>
<dbReference type="Proteomes" id="UP000254329">
    <property type="component" value="Unassembled WGS sequence"/>
</dbReference>
<dbReference type="PANTHER" id="PTHR47019">
    <property type="entry name" value="LIPID II FLIPPASE MURJ"/>
    <property type="match status" value="1"/>
</dbReference>
<feature type="transmembrane region" description="Helical" evidence="10">
    <location>
        <begin position="364"/>
        <end position="386"/>
    </location>
</feature>
<dbReference type="HAMAP" id="MF_02078">
    <property type="entry name" value="MurJ_MviN"/>
    <property type="match status" value="1"/>
</dbReference>
<feature type="transmembrane region" description="Helical" evidence="10">
    <location>
        <begin position="488"/>
        <end position="515"/>
    </location>
</feature>
<keyword evidence="7 10" id="KW-0472">Membrane</keyword>
<dbReference type="RefSeq" id="WP_078218774.1">
    <property type="nucleotide sequence ID" value="NZ_MUXZ01000021.1"/>
</dbReference>
<feature type="transmembrane region" description="Helical" evidence="10">
    <location>
        <begin position="21"/>
        <end position="46"/>
    </location>
</feature>